<accession>A0A0B6AIN3</accession>
<dbReference type="InterPro" id="IPR018356">
    <property type="entry name" value="Tscrpt_reg_HTH_DeoR_CS"/>
</dbReference>
<name>A0A0B6AIN3_PRIM2</name>
<dbReference type="InterPro" id="IPR037171">
    <property type="entry name" value="NagB/RpiA_transferase-like"/>
</dbReference>
<gene>
    <name evidence="8" type="ORF">BG04_396</name>
</gene>
<sequence length="252" mass="27933">MLKQERRKQIMNLLEKEGRIVATTLSQTLNVSEDTIRRDLREMDALGLLQRVHGGALPRSTSAVDYKERKRELMDVKHSLAVAALPLIKDGQVLLMDGSTTNIQLVKAFPKNLKVTVITNSPLITVALAEHDFVEVVSLGGTFRKESMVTVGQSVVDTLKQIRADLCFLGVYAIDPKIGMSIPLLEEMHIKSQMIKSASEVAAIVTAKKLNTSSTYTFSSANSLDWLITEEHVNETVLNAYREIGIEVITNK</sequence>
<dbReference type="PANTHER" id="PTHR30363:SF4">
    <property type="entry name" value="GLYCEROL-3-PHOSPHATE REGULON REPRESSOR"/>
    <property type="match status" value="1"/>
</dbReference>
<dbReference type="Pfam" id="PF00455">
    <property type="entry name" value="DeoRC"/>
    <property type="match status" value="1"/>
</dbReference>
<evidence type="ECO:0000256" key="3">
    <source>
        <dbReference type="ARBA" id="ARBA00023015"/>
    </source>
</evidence>
<dbReference type="PRINTS" id="PR00037">
    <property type="entry name" value="HTHLACR"/>
</dbReference>
<dbReference type="SMART" id="SM00420">
    <property type="entry name" value="HTH_DEOR"/>
    <property type="match status" value="1"/>
</dbReference>
<keyword evidence="3" id="KW-0805">Transcription regulation</keyword>
<organism evidence="8 9">
    <name type="scientific">Priestia megaterium (strain ATCC 14581 / DSM 32 / CCUG 1817 / JCM 2506 / NBRC 15308 / NCIMB 9376 / NCTC 10342 / NRRL B-14308 / VKM B-512 / Ford 19)</name>
    <name type="common">Bacillus megaterium</name>
    <dbReference type="NCBI Taxonomy" id="1348623"/>
    <lineage>
        <taxon>Bacteria</taxon>
        <taxon>Bacillati</taxon>
        <taxon>Bacillota</taxon>
        <taxon>Bacilli</taxon>
        <taxon>Bacillales</taxon>
        <taxon>Bacillaceae</taxon>
        <taxon>Priestia</taxon>
    </lineage>
</organism>
<dbReference type="GO" id="GO:0003677">
    <property type="term" value="F:DNA binding"/>
    <property type="evidence" value="ECO:0007669"/>
    <property type="project" value="UniProtKB-KW"/>
</dbReference>
<dbReference type="GeneID" id="93643905"/>
<dbReference type="Proteomes" id="UP000031829">
    <property type="component" value="Chromosome"/>
</dbReference>
<evidence type="ECO:0000256" key="4">
    <source>
        <dbReference type="ARBA" id="ARBA00023125"/>
    </source>
</evidence>
<comment type="function">
    <text evidence="6">Repressor of the lactose catabolism operon. Galactose-6-phosphate is the inducer.</text>
</comment>
<evidence type="ECO:0000256" key="1">
    <source>
        <dbReference type="ARBA" id="ARBA00021390"/>
    </source>
</evidence>
<dbReference type="GO" id="GO:0003700">
    <property type="term" value="F:DNA-binding transcription factor activity"/>
    <property type="evidence" value="ECO:0007669"/>
    <property type="project" value="InterPro"/>
</dbReference>
<keyword evidence="2" id="KW-0678">Repressor</keyword>
<keyword evidence="4" id="KW-0238">DNA-binding</keyword>
<evidence type="ECO:0000313" key="8">
    <source>
        <dbReference type="EMBL" id="AJI20423.1"/>
    </source>
</evidence>
<dbReference type="PANTHER" id="PTHR30363">
    <property type="entry name" value="HTH-TYPE TRANSCRIPTIONAL REGULATOR SRLR-RELATED"/>
    <property type="match status" value="1"/>
</dbReference>
<keyword evidence="5" id="KW-0804">Transcription</keyword>
<reference evidence="8 9" key="1">
    <citation type="journal article" date="2015" name="Genome Announc.">
        <title>Complete genome sequences for 35 biothreat assay-relevant bacillus species.</title>
        <authorList>
            <person name="Johnson S.L."/>
            <person name="Daligault H.E."/>
            <person name="Davenport K.W."/>
            <person name="Jaissle J."/>
            <person name="Frey K.G."/>
            <person name="Ladner J.T."/>
            <person name="Broomall S.M."/>
            <person name="Bishop-Lilly K.A."/>
            <person name="Bruce D.C."/>
            <person name="Gibbons H.S."/>
            <person name="Coyne S.R."/>
            <person name="Lo C.C."/>
            <person name="Meincke L."/>
            <person name="Munk A.C."/>
            <person name="Koroleva G.I."/>
            <person name="Rosenzweig C.N."/>
            <person name="Palacios G.F."/>
            <person name="Redden C.L."/>
            <person name="Minogue T.D."/>
            <person name="Chain P.S."/>
        </authorList>
    </citation>
    <scope>NUCLEOTIDE SEQUENCE [LARGE SCALE GENOMIC DNA]</scope>
    <source>
        <strain evidence="9">ATCC 14581 / DSM 32 / JCM 2506 / NBRC 15308 / NCIMB 9376 / NCTC 10342 / NRRL B-14308 / VKM B-512</strain>
    </source>
</reference>
<dbReference type="KEGG" id="bmeg:BG04_396"/>
<protein>
    <recommendedName>
        <fullName evidence="1">Lactose phosphotransferase system repressor</fullName>
    </recommendedName>
</protein>
<dbReference type="InterPro" id="IPR014036">
    <property type="entry name" value="DeoR-like_C"/>
</dbReference>
<dbReference type="PROSITE" id="PS00894">
    <property type="entry name" value="HTH_DEOR_1"/>
    <property type="match status" value="1"/>
</dbReference>
<dbReference type="InterPro" id="IPR036388">
    <property type="entry name" value="WH-like_DNA-bd_sf"/>
</dbReference>
<dbReference type="RefSeq" id="WP_013084219.1">
    <property type="nucleotide sequence ID" value="NZ_BCVB01000006.1"/>
</dbReference>
<dbReference type="Pfam" id="PF08220">
    <property type="entry name" value="HTH_DeoR"/>
    <property type="match status" value="1"/>
</dbReference>
<evidence type="ECO:0000256" key="6">
    <source>
        <dbReference type="ARBA" id="ARBA00024937"/>
    </source>
</evidence>
<evidence type="ECO:0000256" key="2">
    <source>
        <dbReference type="ARBA" id="ARBA00022491"/>
    </source>
</evidence>
<evidence type="ECO:0000259" key="7">
    <source>
        <dbReference type="PROSITE" id="PS51000"/>
    </source>
</evidence>
<proteinExistence type="predicted"/>
<dbReference type="SUPFAM" id="SSF100950">
    <property type="entry name" value="NagB/RpiA/CoA transferase-like"/>
    <property type="match status" value="1"/>
</dbReference>
<dbReference type="PATRIC" id="fig|592022.4.peg.3499"/>
<dbReference type="Gene3D" id="3.40.50.1360">
    <property type="match status" value="1"/>
</dbReference>
<dbReference type="PROSITE" id="PS51000">
    <property type="entry name" value="HTH_DEOR_2"/>
    <property type="match status" value="1"/>
</dbReference>
<dbReference type="SMART" id="SM01134">
    <property type="entry name" value="DeoRC"/>
    <property type="match status" value="1"/>
</dbReference>
<evidence type="ECO:0000256" key="5">
    <source>
        <dbReference type="ARBA" id="ARBA00023163"/>
    </source>
</evidence>
<dbReference type="InterPro" id="IPR050313">
    <property type="entry name" value="Carb_Metab_HTH_regulators"/>
</dbReference>
<evidence type="ECO:0000313" key="9">
    <source>
        <dbReference type="Proteomes" id="UP000031829"/>
    </source>
</evidence>
<dbReference type="InterPro" id="IPR036390">
    <property type="entry name" value="WH_DNA-bd_sf"/>
</dbReference>
<feature type="domain" description="HTH deoR-type" evidence="7">
    <location>
        <begin position="3"/>
        <end position="58"/>
    </location>
</feature>
<dbReference type="InterPro" id="IPR001034">
    <property type="entry name" value="DeoR_HTH"/>
</dbReference>
<dbReference type="EMBL" id="CP009920">
    <property type="protein sequence ID" value="AJI20423.1"/>
    <property type="molecule type" value="Genomic_DNA"/>
</dbReference>
<dbReference type="SUPFAM" id="SSF46785">
    <property type="entry name" value="Winged helix' DNA-binding domain"/>
    <property type="match status" value="1"/>
</dbReference>
<dbReference type="Gene3D" id="1.10.10.10">
    <property type="entry name" value="Winged helix-like DNA-binding domain superfamily/Winged helix DNA-binding domain"/>
    <property type="match status" value="1"/>
</dbReference>
<dbReference type="HOGENOM" id="CLU_060699_2_1_9"/>
<dbReference type="AlphaFoldDB" id="A0A0B6AIN3"/>